<dbReference type="PROSITE" id="PS50157">
    <property type="entry name" value="ZINC_FINGER_C2H2_2"/>
    <property type="match status" value="2"/>
</dbReference>
<dbReference type="OrthoDB" id="654211at2759"/>
<protein>
    <submittedName>
        <fullName evidence="9">ZN708 protein</fullName>
    </submittedName>
</protein>
<dbReference type="SUPFAM" id="SSF57667">
    <property type="entry name" value="beta-beta-alpha zinc fingers"/>
    <property type="match status" value="1"/>
</dbReference>
<evidence type="ECO:0000256" key="5">
    <source>
        <dbReference type="ARBA" id="ARBA00022833"/>
    </source>
</evidence>
<evidence type="ECO:0000256" key="4">
    <source>
        <dbReference type="ARBA" id="ARBA00022771"/>
    </source>
</evidence>
<dbReference type="GO" id="GO:0005634">
    <property type="term" value="C:nucleus"/>
    <property type="evidence" value="ECO:0007669"/>
    <property type="project" value="UniProtKB-SubCell"/>
</dbReference>
<dbReference type="Gene3D" id="3.30.160.60">
    <property type="entry name" value="Classic Zinc Finger"/>
    <property type="match status" value="2"/>
</dbReference>
<dbReference type="GO" id="GO:0008270">
    <property type="term" value="F:zinc ion binding"/>
    <property type="evidence" value="ECO:0007669"/>
    <property type="project" value="UniProtKB-KW"/>
</dbReference>
<dbReference type="InterPro" id="IPR013087">
    <property type="entry name" value="Znf_C2H2_type"/>
</dbReference>
<reference evidence="9 10" key="1">
    <citation type="submission" date="2019-09" db="EMBL/GenBank/DDBJ databases">
        <title>Bird 10,000 Genomes (B10K) Project - Family phase.</title>
        <authorList>
            <person name="Zhang G."/>
        </authorList>
    </citation>
    <scope>NUCLEOTIDE SEQUENCE [LARGE SCALE GENOMIC DNA]</scope>
    <source>
        <strain evidence="9">B10K-DU-001-16</strain>
        <tissue evidence="9">Muscle</tissue>
    </source>
</reference>
<feature type="non-terminal residue" evidence="9">
    <location>
        <position position="1"/>
    </location>
</feature>
<accession>A0A7K9I880</accession>
<keyword evidence="4 7" id="KW-0863">Zinc-finger</keyword>
<dbReference type="EMBL" id="VWZO01019970">
    <property type="protein sequence ID" value="NXH21562.1"/>
    <property type="molecule type" value="Genomic_DNA"/>
</dbReference>
<dbReference type="PANTHER" id="PTHR23234">
    <property type="entry name" value="ZNF44 PROTEIN"/>
    <property type="match status" value="1"/>
</dbReference>
<dbReference type="AlphaFoldDB" id="A0A7K9I880"/>
<feature type="non-terminal residue" evidence="9">
    <location>
        <position position="69"/>
    </location>
</feature>
<organism evidence="9 10">
    <name type="scientific">Bucco capensis</name>
    <name type="common">collared puffbird</name>
    <dbReference type="NCBI Taxonomy" id="135168"/>
    <lineage>
        <taxon>Eukaryota</taxon>
        <taxon>Metazoa</taxon>
        <taxon>Chordata</taxon>
        <taxon>Craniata</taxon>
        <taxon>Vertebrata</taxon>
        <taxon>Euteleostomi</taxon>
        <taxon>Archelosauria</taxon>
        <taxon>Archosauria</taxon>
        <taxon>Dinosauria</taxon>
        <taxon>Saurischia</taxon>
        <taxon>Theropoda</taxon>
        <taxon>Coelurosauria</taxon>
        <taxon>Aves</taxon>
        <taxon>Neognathae</taxon>
        <taxon>Neoaves</taxon>
        <taxon>Telluraves</taxon>
        <taxon>Coraciimorphae</taxon>
        <taxon>Piciformes</taxon>
        <taxon>Bucconidae</taxon>
        <taxon>Bucco</taxon>
    </lineage>
</organism>
<comment type="subcellular location">
    <subcellularLocation>
        <location evidence="1">Nucleus</location>
    </subcellularLocation>
</comment>
<evidence type="ECO:0000313" key="9">
    <source>
        <dbReference type="EMBL" id="NXH21562.1"/>
    </source>
</evidence>
<dbReference type="FunFam" id="3.30.160.60:FF:000100">
    <property type="entry name" value="Zinc finger 45-like"/>
    <property type="match status" value="2"/>
</dbReference>
<keyword evidence="10" id="KW-1185">Reference proteome</keyword>
<keyword evidence="2" id="KW-0479">Metal-binding</keyword>
<keyword evidence="3" id="KW-0677">Repeat</keyword>
<dbReference type="InterPro" id="IPR050758">
    <property type="entry name" value="Znf_C2H2-type"/>
</dbReference>
<proteinExistence type="predicted"/>
<dbReference type="Proteomes" id="UP000534107">
    <property type="component" value="Unassembled WGS sequence"/>
</dbReference>
<keyword evidence="5" id="KW-0862">Zinc</keyword>
<evidence type="ECO:0000256" key="3">
    <source>
        <dbReference type="ARBA" id="ARBA00022737"/>
    </source>
</evidence>
<sequence length="69" mass="8255">PWRSLSEEKPFQCQEHGKNFTSRFTLREHLCVHTGEKLYKYEEYGRSFTSRSNLSKHLHVHTGVKPYKC</sequence>
<evidence type="ECO:0000313" key="10">
    <source>
        <dbReference type="Proteomes" id="UP000534107"/>
    </source>
</evidence>
<feature type="domain" description="C2H2-type" evidence="8">
    <location>
        <begin position="39"/>
        <end position="66"/>
    </location>
</feature>
<evidence type="ECO:0000256" key="7">
    <source>
        <dbReference type="PROSITE-ProRule" id="PRU00042"/>
    </source>
</evidence>
<evidence type="ECO:0000256" key="6">
    <source>
        <dbReference type="ARBA" id="ARBA00023242"/>
    </source>
</evidence>
<feature type="domain" description="C2H2-type" evidence="8">
    <location>
        <begin position="11"/>
        <end position="38"/>
    </location>
</feature>
<dbReference type="PANTHER" id="PTHR23234:SF8">
    <property type="entry name" value="C2H2-TYPE DOMAIN-CONTAINING PROTEIN"/>
    <property type="match status" value="1"/>
</dbReference>
<dbReference type="InterPro" id="IPR036236">
    <property type="entry name" value="Znf_C2H2_sf"/>
</dbReference>
<gene>
    <name evidence="9" type="primary">Znf708</name>
    <name evidence="9" type="ORF">BUCCAP_R15613</name>
</gene>
<keyword evidence="6" id="KW-0539">Nucleus</keyword>
<evidence type="ECO:0000256" key="1">
    <source>
        <dbReference type="ARBA" id="ARBA00004123"/>
    </source>
</evidence>
<name>A0A7K9I880_9PICI</name>
<comment type="caution">
    <text evidence="9">The sequence shown here is derived from an EMBL/GenBank/DDBJ whole genome shotgun (WGS) entry which is preliminary data.</text>
</comment>
<evidence type="ECO:0000259" key="8">
    <source>
        <dbReference type="PROSITE" id="PS50157"/>
    </source>
</evidence>
<evidence type="ECO:0000256" key="2">
    <source>
        <dbReference type="ARBA" id="ARBA00022723"/>
    </source>
</evidence>